<feature type="compositionally biased region" description="Polar residues" evidence="1">
    <location>
        <begin position="179"/>
        <end position="202"/>
    </location>
</feature>
<accession>K1QIR7</accession>
<evidence type="ECO:0000256" key="1">
    <source>
        <dbReference type="SAM" id="MobiDB-lite"/>
    </source>
</evidence>
<dbReference type="InParanoid" id="K1QIR7"/>
<feature type="region of interest" description="Disordered" evidence="1">
    <location>
        <begin position="179"/>
        <end position="239"/>
    </location>
</feature>
<evidence type="ECO:0000313" key="2">
    <source>
        <dbReference type="EMBL" id="EKC36667.1"/>
    </source>
</evidence>
<sequence>MRLVQLKMDILSDWYFESDLQGNVLLRAVMTLSMFTPWELITMSFMNITNMVQNETSLLGYQFPIPFTAHRTAVASEQDQAFAECKKTKPGYRVLYDSPDHPFAPASHVLSTAAAIFPKPAKSIHICAYPCVGVDIDIFCTKVQIEIDGQYCLLDESLATVFLSEDGDPETKRAIREALSTSHKNSTSLDTSTSSGASTSRVFETIPSCSASSESASSGHSTPSSSDSQIDNSTFASEC</sequence>
<dbReference type="EMBL" id="JH818398">
    <property type="protein sequence ID" value="EKC36667.1"/>
    <property type="molecule type" value="Genomic_DNA"/>
</dbReference>
<reference evidence="2" key="1">
    <citation type="journal article" date="2012" name="Nature">
        <title>The oyster genome reveals stress adaptation and complexity of shell formation.</title>
        <authorList>
            <person name="Zhang G."/>
            <person name="Fang X."/>
            <person name="Guo X."/>
            <person name="Li L."/>
            <person name="Luo R."/>
            <person name="Xu F."/>
            <person name="Yang P."/>
            <person name="Zhang L."/>
            <person name="Wang X."/>
            <person name="Qi H."/>
            <person name="Xiong Z."/>
            <person name="Que H."/>
            <person name="Xie Y."/>
            <person name="Holland P.W."/>
            <person name="Paps J."/>
            <person name="Zhu Y."/>
            <person name="Wu F."/>
            <person name="Chen Y."/>
            <person name="Wang J."/>
            <person name="Peng C."/>
            <person name="Meng J."/>
            <person name="Yang L."/>
            <person name="Liu J."/>
            <person name="Wen B."/>
            <person name="Zhang N."/>
            <person name="Huang Z."/>
            <person name="Zhu Q."/>
            <person name="Feng Y."/>
            <person name="Mount A."/>
            <person name="Hedgecock D."/>
            <person name="Xu Z."/>
            <person name="Liu Y."/>
            <person name="Domazet-Loso T."/>
            <person name="Du Y."/>
            <person name="Sun X."/>
            <person name="Zhang S."/>
            <person name="Liu B."/>
            <person name="Cheng P."/>
            <person name="Jiang X."/>
            <person name="Li J."/>
            <person name="Fan D."/>
            <person name="Wang W."/>
            <person name="Fu W."/>
            <person name="Wang T."/>
            <person name="Wang B."/>
            <person name="Zhang J."/>
            <person name="Peng Z."/>
            <person name="Li Y."/>
            <person name="Li N."/>
            <person name="Wang J."/>
            <person name="Chen M."/>
            <person name="He Y."/>
            <person name="Tan F."/>
            <person name="Song X."/>
            <person name="Zheng Q."/>
            <person name="Huang R."/>
            <person name="Yang H."/>
            <person name="Du X."/>
            <person name="Chen L."/>
            <person name="Yang M."/>
            <person name="Gaffney P.M."/>
            <person name="Wang S."/>
            <person name="Luo L."/>
            <person name="She Z."/>
            <person name="Ming Y."/>
            <person name="Huang W."/>
            <person name="Zhang S."/>
            <person name="Huang B."/>
            <person name="Zhang Y."/>
            <person name="Qu T."/>
            <person name="Ni P."/>
            <person name="Miao G."/>
            <person name="Wang J."/>
            <person name="Wang Q."/>
            <person name="Steinberg C.E."/>
            <person name="Wang H."/>
            <person name="Li N."/>
            <person name="Qian L."/>
            <person name="Zhang G."/>
            <person name="Li Y."/>
            <person name="Yang H."/>
            <person name="Liu X."/>
            <person name="Wang J."/>
            <person name="Yin Y."/>
            <person name="Wang J."/>
        </authorList>
    </citation>
    <scope>NUCLEOTIDE SEQUENCE [LARGE SCALE GENOMIC DNA]</scope>
    <source>
        <strain evidence="2">05x7-T-G4-1.051#20</strain>
    </source>
</reference>
<organism evidence="2">
    <name type="scientific">Magallana gigas</name>
    <name type="common">Pacific oyster</name>
    <name type="synonym">Crassostrea gigas</name>
    <dbReference type="NCBI Taxonomy" id="29159"/>
    <lineage>
        <taxon>Eukaryota</taxon>
        <taxon>Metazoa</taxon>
        <taxon>Spiralia</taxon>
        <taxon>Lophotrochozoa</taxon>
        <taxon>Mollusca</taxon>
        <taxon>Bivalvia</taxon>
        <taxon>Autobranchia</taxon>
        <taxon>Pteriomorphia</taxon>
        <taxon>Ostreida</taxon>
        <taxon>Ostreoidea</taxon>
        <taxon>Ostreidae</taxon>
        <taxon>Magallana</taxon>
    </lineage>
</organism>
<name>K1QIR7_MAGGI</name>
<feature type="compositionally biased region" description="Polar residues" evidence="1">
    <location>
        <begin position="229"/>
        <end position="239"/>
    </location>
</feature>
<gene>
    <name evidence="2" type="ORF">CGI_10015048</name>
</gene>
<feature type="compositionally biased region" description="Low complexity" evidence="1">
    <location>
        <begin position="208"/>
        <end position="228"/>
    </location>
</feature>
<proteinExistence type="predicted"/>
<protein>
    <submittedName>
        <fullName evidence="2">Uncharacterized protein</fullName>
    </submittedName>
</protein>
<dbReference type="HOGENOM" id="CLU_1162131_0_0_1"/>
<dbReference type="AlphaFoldDB" id="K1QIR7"/>